<dbReference type="Gene3D" id="1.10.238.10">
    <property type="entry name" value="EF-hand"/>
    <property type="match status" value="1"/>
</dbReference>
<reference evidence="4" key="1">
    <citation type="submission" date="2022-08" db="UniProtKB">
        <authorList>
            <consortium name="EnsemblMetazoa"/>
        </authorList>
    </citation>
    <scope>IDENTIFICATION</scope>
    <source>
        <strain evidence="4">05x7-T-G4-1.051#20</strain>
    </source>
</reference>
<proteinExistence type="predicted"/>
<evidence type="ECO:0000256" key="2">
    <source>
        <dbReference type="ARBA" id="ARBA00022737"/>
    </source>
</evidence>
<evidence type="ECO:0000256" key="1">
    <source>
        <dbReference type="ARBA" id="ARBA00022723"/>
    </source>
</evidence>
<protein>
    <submittedName>
        <fullName evidence="4">Uncharacterized protein</fullName>
    </submittedName>
</protein>
<dbReference type="GO" id="GO:0046872">
    <property type="term" value="F:metal ion binding"/>
    <property type="evidence" value="ECO:0007669"/>
    <property type="project" value="UniProtKB-KW"/>
</dbReference>
<keyword evidence="1" id="KW-0479">Metal-binding</keyword>
<dbReference type="EnsemblMetazoa" id="G180.8">
    <property type="protein sequence ID" value="G180.8:cds"/>
    <property type="gene ID" value="G180"/>
</dbReference>
<feature type="region of interest" description="Disordered" evidence="3">
    <location>
        <begin position="245"/>
        <end position="268"/>
    </location>
</feature>
<dbReference type="SUPFAM" id="SSF47473">
    <property type="entry name" value="EF-hand"/>
    <property type="match status" value="1"/>
</dbReference>
<dbReference type="InterPro" id="IPR011992">
    <property type="entry name" value="EF-hand-dom_pair"/>
</dbReference>
<sequence>MGNQQAILSDIDIHELKDTTPFSDSDLKTLEQRYHALDPSPDATDGIPYDKMILLPEFRGNELCPLVVAANLDGRSGRVYAKQFVQIFGILSPKANPEEKKEFLFELFNIYGANILTHDEMYRFFKTLFDRAFSDDHILALTYRALNNNSLKKKGEYTNSVDYRNYYRDLIDGAPAHIARAAPRSMELLLYVTITRNFGDETLRGSSHINKAIRRGVICAFRPPAKIYWFLSYLTRHGLHREKGEVSDRYDRHGRRSTDKKQKFRRENRSVRKPSNFIDFFLALTFIRKPLTFIDY</sequence>
<evidence type="ECO:0000313" key="4">
    <source>
        <dbReference type="EnsemblMetazoa" id="G180.8:cds"/>
    </source>
</evidence>
<dbReference type="AlphaFoldDB" id="A0A8W8JED8"/>
<evidence type="ECO:0000256" key="3">
    <source>
        <dbReference type="SAM" id="MobiDB-lite"/>
    </source>
</evidence>
<dbReference type="Proteomes" id="UP000005408">
    <property type="component" value="Unassembled WGS sequence"/>
</dbReference>
<accession>A0A8W8JED8</accession>
<dbReference type="PANTHER" id="PTHR45942">
    <property type="entry name" value="PROTEIN PHOSPATASE 3 REGULATORY SUBUNIT B ALPHA ISOFORM TYPE 1"/>
    <property type="match status" value="1"/>
</dbReference>
<evidence type="ECO:0000313" key="5">
    <source>
        <dbReference type="Proteomes" id="UP000005408"/>
    </source>
</evidence>
<organism evidence="4 5">
    <name type="scientific">Magallana gigas</name>
    <name type="common">Pacific oyster</name>
    <name type="synonym">Crassostrea gigas</name>
    <dbReference type="NCBI Taxonomy" id="29159"/>
    <lineage>
        <taxon>Eukaryota</taxon>
        <taxon>Metazoa</taxon>
        <taxon>Spiralia</taxon>
        <taxon>Lophotrochozoa</taxon>
        <taxon>Mollusca</taxon>
        <taxon>Bivalvia</taxon>
        <taxon>Autobranchia</taxon>
        <taxon>Pteriomorphia</taxon>
        <taxon>Ostreida</taxon>
        <taxon>Ostreoidea</taxon>
        <taxon>Ostreidae</taxon>
        <taxon>Magallana</taxon>
    </lineage>
</organism>
<keyword evidence="2" id="KW-0677">Repeat</keyword>
<name>A0A8W8JED8_MAGGI</name>
<keyword evidence="5" id="KW-1185">Reference proteome</keyword>